<evidence type="ECO:0000313" key="11">
    <source>
        <dbReference type="Proteomes" id="UP000537862"/>
    </source>
</evidence>
<keyword evidence="6 8" id="KW-0411">Iron-sulfur</keyword>
<dbReference type="GO" id="GO:0000287">
    <property type="term" value="F:magnesium ion binding"/>
    <property type="evidence" value="ECO:0007669"/>
    <property type="project" value="UniProtKB-UniRule"/>
</dbReference>
<feature type="binding site" evidence="8">
    <location>
        <begin position="27"/>
        <end position="29"/>
    </location>
    <ligand>
        <name>substrate</name>
    </ligand>
</feature>
<comment type="pathway">
    <text evidence="8">Purine metabolism; 7-cyano-7-deazaguanine biosynthesis.</text>
</comment>
<dbReference type="SUPFAM" id="SSF102114">
    <property type="entry name" value="Radical SAM enzymes"/>
    <property type="match status" value="1"/>
</dbReference>
<evidence type="ECO:0000259" key="9">
    <source>
        <dbReference type="PROSITE" id="PS51918"/>
    </source>
</evidence>
<keyword evidence="2 8" id="KW-0949">S-adenosyl-L-methionine</keyword>
<dbReference type="PANTHER" id="PTHR42836">
    <property type="entry name" value="7-CARBOXY-7-DEAZAGUANINE SYNTHASE"/>
    <property type="match status" value="1"/>
</dbReference>
<evidence type="ECO:0000256" key="7">
    <source>
        <dbReference type="ARBA" id="ARBA00023239"/>
    </source>
</evidence>
<feature type="binding site" evidence="8">
    <location>
        <position position="50"/>
    </location>
    <ligand>
        <name>[4Fe-4S] cluster</name>
        <dbReference type="ChEBI" id="CHEBI:49883"/>
        <note>4Fe-4S-S-AdoMet</note>
    </ligand>
</feature>
<evidence type="ECO:0000256" key="1">
    <source>
        <dbReference type="ARBA" id="ARBA00022485"/>
    </source>
</evidence>
<dbReference type="EC" id="4.3.99.3" evidence="8"/>
<dbReference type="UniPathway" id="UPA00391"/>
<keyword evidence="5 8" id="KW-0408">Iron</keyword>
<keyword evidence="3 8" id="KW-0479">Metal-binding</keyword>
<keyword evidence="11" id="KW-1185">Reference proteome</keyword>
<name>A0A849P5A0_9BURK</name>
<dbReference type="PANTHER" id="PTHR42836:SF1">
    <property type="entry name" value="7-CARBOXY-7-DEAZAGUANINE SYNTHASE"/>
    <property type="match status" value="1"/>
</dbReference>
<dbReference type="EMBL" id="JABGBN010000001">
    <property type="protein sequence ID" value="NOL50905.1"/>
    <property type="molecule type" value="Genomic_DNA"/>
</dbReference>
<evidence type="ECO:0000256" key="8">
    <source>
        <dbReference type="HAMAP-Rule" id="MF_00917"/>
    </source>
</evidence>
<evidence type="ECO:0000256" key="6">
    <source>
        <dbReference type="ARBA" id="ARBA00023014"/>
    </source>
</evidence>
<evidence type="ECO:0000313" key="10">
    <source>
        <dbReference type="EMBL" id="NOL50905.1"/>
    </source>
</evidence>
<dbReference type="InterPro" id="IPR058240">
    <property type="entry name" value="rSAM_sf"/>
</dbReference>
<gene>
    <name evidence="8" type="primary">queE</name>
    <name evidence="10" type="ORF">HKX39_01760</name>
</gene>
<feature type="binding site" evidence="8">
    <location>
        <begin position="127"/>
        <end position="129"/>
    </location>
    <ligand>
        <name>S-adenosyl-L-methionine</name>
        <dbReference type="ChEBI" id="CHEBI:59789"/>
    </ligand>
</feature>
<organism evidence="10 11">
    <name type="scientific">Pelistega suis</name>
    <dbReference type="NCBI Taxonomy" id="1631957"/>
    <lineage>
        <taxon>Bacteria</taxon>
        <taxon>Pseudomonadati</taxon>
        <taxon>Pseudomonadota</taxon>
        <taxon>Betaproteobacteria</taxon>
        <taxon>Burkholderiales</taxon>
        <taxon>Alcaligenaceae</taxon>
        <taxon>Pelistega</taxon>
    </lineage>
</organism>
<accession>A0A849P5A0</accession>
<keyword evidence="7 8" id="KW-0456">Lyase</keyword>
<feature type="binding site" evidence="8">
    <location>
        <position position="83"/>
    </location>
    <ligand>
        <name>substrate</name>
    </ligand>
</feature>
<feature type="binding site" evidence="8">
    <location>
        <position position="42"/>
    </location>
    <ligand>
        <name>substrate</name>
    </ligand>
</feature>
<feature type="binding site" evidence="8">
    <location>
        <position position="46"/>
    </location>
    <ligand>
        <name>[4Fe-4S] cluster</name>
        <dbReference type="ChEBI" id="CHEBI:49883"/>
        <note>4Fe-4S-S-AdoMet</note>
    </ligand>
</feature>
<keyword evidence="1 8" id="KW-0004">4Fe-4S</keyword>
<feature type="binding site" evidence="8">
    <location>
        <begin position="52"/>
        <end position="54"/>
    </location>
    <ligand>
        <name>S-adenosyl-L-methionine</name>
        <dbReference type="ChEBI" id="CHEBI:59789"/>
    </ligand>
</feature>
<evidence type="ECO:0000256" key="4">
    <source>
        <dbReference type="ARBA" id="ARBA00022842"/>
    </source>
</evidence>
<dbReference type="PROSITE" id="PS51918">
    <property type="entry name" value="RADICAL_SAM"/>
    <property type="match status" value="1"/>
</dbReference>
<feature type="binding site" evidence="8">
    <location>
        <position position="53"/>
    </location>
    <ligand>
        <name>[4Fe-4S] cluster</name>
        <dbReference type="ChEBI" id="CHEBI:49883"/>
        <note>4Fe-4S-S-AdoMet</note>
    </ligand>
</feature>
<dbReference type="PIRSF" id="PIRSF000370">
    <property type="entry name" value="QueE"/>
    <property type="match status" value="1"/>
</dbReference>
<dbReference type="AlphaFoldDB" id="A0A849P5A0"/>
<comment type="caution">
    <text evidence="10">The sequence shown here is derived from an EMBL/GenBank/DDBJ whole genome shotgun (WGS) entry which is preliminary data.</text>
</comment>
<comment type="catalytic activity">
    <reaction evidence="8">
        <text>6-carboxy-5,6,7,8-tetrahydropterin + H(+) = 7-carboxy-7-carbaguanine + NH4(+)</text>
        <dbReference type="Rhea" id="RHEA:27974"/>
        <dbReference type="ChEBI" id="CHEBI:15378"/>
        <dbReference type="ChEBI" id="CHEBI:28938"/>
        <dbReference type="ChEBI" id="CHEBI:61032"/>
        <dbReference type="ChEBI" id="CHEBI:61036"/>
        <dbReference type="EC" id="4.3.99.3"/>
    </reaction>
</comment>
<dbReference type="HAMAP" id="MF_00917">
    <property type="entry name" value="QueE"/>
    <property type="match status" value="1"/>
</dbReference>
<dbReference type="Pfam" id="PF04055">
    <property type="entry name" value="Radical_SAM"/>
    <property type="match status" value="1"/>
</dbReference>
<reference evidence="10 11" key="1">
    <citation type="submission" date="2020-05" db="EMBL/GenBank/DDBJ databases">
        <authorList>
            <person name="Niu N."/>
        </authorList>
    </citation>
    <scope>NUCLEOTIDE SEQUENCE [LARGE SCALE GENOMIC DNA]</scope>
    <source>
        <strain evidence="10 11">3340-03</strain>
    </source>
</reference>
<proteinExistence type="inferred from homology"/>
<feature type="binding site" evidence="8">
    <location>
        <position position="55"/>
    </location>
    <ligand>
        <name>Mg(2+)</name>
        <dbReference type="ChEBI" id="CHEBI:18420"/>
    </ligand>
</feature>
<feature type="domain" description="Radical SAM core" evidence="9">
    <location>
        <begin position="33"/>
        <end position="238"/>
    </location>
</feature>
<comment type="similarity">
    <text evidence="8">Belongs to the radical SAM superfamily. 7-carboxy-7-deazaguanine synthase family.</text>
</comment>
<sequence>MVNHEQPLQRLDSQNPSYRIVEIFESLQGEGHNTGMPSIFIRLGRCSLACTWCDTDYLKYKGMTLAEILDFIAPYQAKNIIITGGEPSIHPQLDVLLSALKKKGYSLCIESNALHEISPLIDYIAVSPKYCYAEKYERECISQADEVRIVVDPLRAGEPEPKTPLAIDTDDAFLLWCERIAAKIQAKYYFLSPLEVDGEMNILQTISCIGRLNERAKTRENAPHWRLSIQTHKFAHIQ</sequence>
<comment type="cofactor">
    <cofactor evidence="8">
        <name>[4Fe-4S] cluster</name>
        <dbReference type="ChEBI" id="CHEBI:49883"/>
    </cofactor>
    <text evidence="8">Binds 1 [4Fe-4S] cluster. The cluster is coordinated with 3 cysteines and an exchangeable S-adenosyl-L-methionine.</text>
</comment>
<keyword evidence="8" id="KW-0671">Queuosine biosynthesis</keyword>
<feature type="binding site" evidence="8">
    <location>
        <position position="85"/>
    </location>
    <ligand>
        <name>S-adenosyl-L-methionine</name>
        <dbReference type="ChEBI" id="CHEBI:59789"/>
    </ligand>
</feature>
<dbReference type="CDD" id="cd01335">
    <property type="entry name" value="Radical_SAM"/>
    <property type="match status" value="1"/>
</dbReference>
<dbReference type="Gene3D" id="3.20.20.70">
    <property type="entry name" value="Aldolase class I"/>
    <property type="match status" value="1"/>
</dbReference>
<comment type="cofactor">
    <cofactor evidence="8">
        <name>S-adenosyl-L-methionine</name>
        <dbReference type="ChEBI" id="CHEBI:59789"/>
    </cofactor>
    <text evidence="8">Binds 1 S-adenosyl-L-methionine per subunit.</text>
</comment>
<dbReference type="GO" id="GO:1904047">
    <property type="term" value="F:S-adenosyl-L-methionine binding"/>
    <property type="evidence" value="ECO:0007669"/>
    <property type="project" value="UniProtKB-UniRule"/>
</dbReference>
<keyword evidence="4 8" id="KW-0460">Magnesium</keyword>
<dbReference type="InterPro" id="IPR013785">
    <property type="entry name" value="Aldolase_TIM"/>
</dbReference>
<comment type="cofactor">
    <cofactor evidence="8">
        <name>Mg(2+)</name>
        <dbReference type="ChEBI" id="CHEBI:18420"/>
    </cofactor>
</comment>
<protein>
    <recommendedName>
        <fullName evidence="8">7-carboxy-7-deazaguanine synthase</fullName>
        <shortName evidence="8">CDG synthase</shortName>
        <ecNumber evidence="8">4.3.99.3</ecNumber>
    </recommendedName>
    <alternativeName>
        <fullName evidence="8">Queuosine biosynthesis protein QueE</fullName>
    </alternativeName>
</protein>
<dbReference type="GO" id="GO:0051539">
    <property type="term" value="F:4 iron, 4 sulfur cluster binding"/>
    <property type="evidence" value="ECO:0007669"/>
    <property type="project" value="UniProtKB-UniRule"/>
</dbReference>
<evidence type="ECO:0000256" key="5">
    <source>
        <dbReference type="ARBA" id="ARBA00023004"/>
    </source>
</evidence>
<dbReference type="SFLD" id="SFLDS00029">
    <property type="entry name" value="Radical_SAM"/>
    <property type="match status" value="1"/>
</dbReference>
<evidence type="ECO:0000256" key="2">
    <source>
        <dbReference type="ARBA" id="ARBA00022691"/>
    </source>
</evidence>
<dbReference type="InterPro" id="IPR007197">
    <property type="entry name" value="rSAM"/>
</dbReference>
<dbReference type="GO" id="GO:0016840">
    <property type="term" value="F:carbon-nitrogen lyase activity"/>
    <property type="evidence" value="ECO:0007669"/>
    <property type="project" value="UniProtKB-UniRule"/>
</dbReference>
<dbReference type="Proteomes" id="UP000537862">
    <property type="component" value="Unassembled WGS sequence"/>
</dbReference>
<dbReference type="InterPro" id="IPR024924">
    <property type="entry name" value="7-CO-7-deazaguanine_synth-like"/>
</dbReference>
<comment type="caution">
    <text evidence="8">Lacks conserved residue(s) required for the propagation of feature annotation.</text>
</comment>
<comment type="subunit">
    <text evidence="8">Homodimer.</text>
</comment>
<dbReference type="GO" id="GO:0008616">
    <property type="term" value="P:tRNA queuosine(34) biosynthetic process"/>
    <property type="evidence" value="ECO:0007669"/>
    <property type="project" value="UniProtKB-UniRule"/>
</dbReference>
<comment type="function">
    <text evidence="8">Catalyzes the complex heterocyclic radical-mediated conversion of 6-carboxy-5,6,7,8-tetrahydropterin (CPH4) to 7-carboxy-7-deazaguanine (CDG), a step common to the biosynthetic pathways of all 7-deazapurine-containing compounds.</text>
</comment>
<evidence type="ECO:0000256" key="3">
    <source>
        <dbReference type="ARBA" id="ARBA00022723"/>
    </source>
</evidence>